<dbReference type="SUPFAM" id="SSF56601">
    <property type="entry name" value="beta-lactamase/transpeptidase-like"/>
    <property type="match status" value="1"/>
</dbReference>
<evidence type="ECO:0000256" key="9">
    <source>
        <dbReference type="ARBA" id="ARBA00044770"/>
    </source>
</evidence>
<dbReference type="GO" id="GO:0016020">
    <property type="term" value="C:membrane"/>
    <property type="evidence" value="ECO:0007669"/>
    <property type="project" value="UniProtKB-SubCell"/>
</dbReference>
<dbReference type="EMBL" id="PFHR01000080">
    <property type="protein sequence ID" value="PIW97095.1"/>
    <property type="molecule type" value="Genomic_DNA"/>
</dbReference>
<reference evidence="13" key="1">
    <citation type="submission" date="2017-09" db="EMBL/GenBank/DDBJ databases">
        <title>Depth-based differentiation of microbial function through sediment-hosted aquifers and enrichment of novel symbionts in the deep terrestrial subsurface.</title>
        <authorList>
            <person name="Probst A.J."/>
            <person name="Ladd B."/>
            <person name="Jarett J.K."/>
            <person name="Geller-Mcgrath D.E."/>
            <person name="Sieber C.M.K."/>
            <person name="Emerson J.B."/>
            <person name="Anantharaman K."/>
            <person name="Thomas B.C."/>
            <person name="Malmstrom R."/>
            <person name="Stieglmeier M."/>
            <person name="Klingl A."/>
            <person name="Woyke T."/>
            <person name="Ryan C.M."/>
            <person name="Banfield J.F."/>
        </authorList>
    </citation>
    <scope>NUCLEOTIDE SEQUENCE [LARGE SCALE GENOMIC DNA]</scope>
</reference>
<comment type="catalytic activity">
    <reaction evidence="10">
        <text>[GlcNAc-(1-&gt;4)-Mur2Ac(oyl-L-Ala-gamma-D-Glu-L-Lys-D-Ala-D-Ala)](n)-di-trans,octa-cis-undecaprenyl diphosphate + beta-D-GlcNAc-(1-&gt;4)-Mur2Ac(oyl-L-Ala-gamma-D-Glu-L-Lys-D-Ala-D-Ala)-di-trans,octa-cis-undecaprenyl diphosphate = [GlcNAc-(1-&gt;4)-Mur2Ac(oyl-L-Ala-gamma-D-Glu-L-Lys-D-Ala-D-Ala)](n+1)-di-trans,octa-cis-undecaprenyl diphosphate + di-trans,octa-cis-undecaprenyl diphosphate + H(+)</text>
        <dbReference type="Rhea" id="RHEA:23708"/>
        <dbReference type="Rhea" id="RHEA-COMP:9602"/>
        <dbReference type="Rhea" id="RHEA-COMP:9603"/>
        <dbReference type="ChEBI" id="CHEBI:15378"/>
        <dbReference type="ChEBI" id="CHEBI:58405"/>
        <dbReference type="ChEBI" id="CHEBI:60033"/>
        <dbReference type="ChEBI" id="CHEBI:78435"/>
        <dbReference type="EC" id="2.4.99.28"/>
    </reaction>
</comment>
<accession>A0A2M7IPA0</accession>
<gene>
    <name evidence="12" type="ORF">COZ82_01445</name>
</gene>
<dbReference type="GO" id="GO:0008955">
    <property type="term" value="F:peptidoglycan glycosyltransferase activity"/>
    <property type="evidence" value="ECO:0007669"/>
    <property type="project" value="UniProtKB-EC"/>
</dbReference>
<dbReference type="EC" id="2.4.99.28" evidence="9"/>
<dbReference type="GO" id="GO:0008658">
    <property type="term" value="F:penicillin binding"/>
    <property type="evidence" value="ECO:0007669"/>
    <property type="project" value="InterPro"/>
</dbReference>
<keyword evidence="3" id="KW-0328">Glycosyltransferase</keyword>
<keyword evidence="7" id="KW-0472">Membrane</keyword>
<name>A0A2M7IPA0_9BACT</name>
<dbReference type="GO" id="GO:0030288">
    <property type="term" value="C:outer membrane-bounded periplasmic space"/>
    <property type="evidence" value="ECO:0007669"/>
    <property type="project" value="TreeGrafter"/>
</dbReference>
<evidence type="ECO:0000256" key="4">
    <source>
        <dbReference type="ARBA" id="ARBA00022679"/>
    </source>
</evidence>
<proteinExistence type="predicted"/>
<keyword evidence="2" id="KW-1003">Cell membrane</keyword>
<organism evidence="12 13">
    <name type="scientific">Candidatus Kaiserbacteria bacterium CG_4_8_14_3_um_filter_38_9</name>
    <dbReference type="NCBI Taxonomy" id="1974599"/>
    <lineage>
        <taxon>Bacteria</taxon>
        <taxon>Candidatus Kaiseribacteriota</taxon>
    </lineage>
</organism>
<dbReference type="GO" id="GO:0009252">
    <property type="term" value="P:peptidoglycan biosynthetic process"/>
    <property type="evidence" value="ECO:0007669"/>
    <property type="project" value="UniProtKB-KW"/>
</dbReference>
<feature type="domain" description="Penicillin-binding protein transpeptidase" evidence="11">
    <location>
        <begin position="57"/>
        <end position="156"/>
    </location>
</feature>
<comment type="caution">
    <text evidence="12">The sequence shown here is derived from an EMBL/GenBank/DDBJ whole genome shotgun (WGS) entry which is preliminary data.</text>
</comment>
<evidence type="ECO:0000313" key="12">
    <source>
        <dbReference type="EMBL" id="PIW97095.1"/>
    </source>
</evidence>
<evidence type="ECO:0000256" key="5">
    <source>
        <dbReference type="ARBA" id="ARBA00022960"/>
    </source>
</evidence>
<protein>
    <recommendedName>
        <fullName evidence="9">peptidoglycan glycosyltransferase</fullName>
        <ecNumber evidence="9">2.4.99.28</ecNumber>
    </recommendedName>
</protein>
<dbReference type="Pfam" id="PF00905">
    <property type="entry name" value="Transpeptidase"/>
    <property type="match status" value="1"/>
</dbReference>
<evidence type="ECO:0000259" key="11">
    <source>
        <dbReference type="Pfam" id="PF00905"/>
    </source>
</evidence>
<evidence type="ECO:0000256" key="6">
    <source>
        <dbReference type="ARBA" id="ARBA00022984"/>
    </source>
</evidence>
<dbReference type="InterPro" id="IPR050396">
    <property type="entry name" value="Glycosyltr_51/Transpeptidase"/>
</dbReference>
<evidence type="ECO:0000256" key="3">
    <source>
        <dbReference type="ARBA" id="ARBA00022676"/>
    </source>
</evidence>
<keyword evidence="4" id="KW-0808">Transferase</keyword>
<keyword evidence="6" id="KW-0573">Peptidoglycan synthesis</keyword>
<keyword evidence="5" id="KW-0133">Cell shape</keyword>
<evidence type="ECO:0000256" key="1">
    <source>
        <dbReference type="ARBA" id="ARBA00004370"/>
    </source>
</evidence>
<evidence type="ECO:0000256" key="7">
    <source>
        <dbReference type="ARBA" id="ARBA00023136"/>
    </source>
</evidence>
<sequence length="300" mass="32891">MRNALAGSLNIPAVKTLYLAGIKNTLKLAADMGLTTLNDPERYGLTLVLGGGEVRLLDMTYAYGVFANDGLKAEPRSILEIEDNQGNSIYESQVSAKQVIDKNVALMINNVLSDNVARTPLWGANSIVYFSNRDVAVKSGSTNNLRDAWVMGFTPNLAVGTWSGNNNNSPMGGGLSGLITAPTWKEFMDYALDKIPDEKFSQPQIDLTGIKPIIRGEYIDSAVLLTKMNDSGTTTVNMGDILNNIHSILYFVNKDDPRGPYPENPNNEGQYHNWEYAVQKWKNETYGNLQPNNVSSSTSN</sequence>
<dbReference type="AlphaFoldDB" id="A0A2M7IPA0"/>
<comment type="subcellular location">
    <subcellularLocation>
        <location evidence="1">Membrane</location>
    </subcellularLocation>
</comment>
<dbReference type="Gene3D" id="3.40.710.10">
    <property type="entry name" value="DD-peptidase/beta-lactamase superfamily"/>
    <property type="match status" value="1"/>
</dbReference>
<evidence type="ECO:0000313" key="13">
    <source>
        <dbReference type="Proteomes" id="UP000230837"/>
    </source>
</evidence>
<dbReference type="Proteomes" id="UP000230837">
    <property type="component" value="Unassembled WGS sequence"/>
</dbReference>
<dbReference type="InterPro" id="IPR012338">
    <property type="entry name" value="Beta-lactam/transpept-like"/>
</dbReference>
<evidence type="ECO:0000256" key="10">
    <source>
        <dbReference type="ARBA" id="ARBA00049902"/>
    </source>
</evidence>
<evidence type="ECO:0000256" key="2">
    <source>
        <dbReference type="ARBA" id="ARBA00022475"/>
    </source>
</evidence>
<dbReference type="InterPro" id="IPR001460">
    <property type="entry name" value="PCN-bd_Tpept"/>
</dbReference>
<dbReference type="PANTHER" id="PTHR32282:SF11">
    <property type="entry name" value="PENICILLIN-BINDING PROTEIN 1B"/>
    <property type="match status" value="1"/>
</dbReference>
<dbReference type="GO" id="GO:0008360">
    <property type="term" value="P:regulation of cell shape"/>
    <property type="evidence" value="ECO:0007669"/>
    <property type="project" value="UniProtKB-KW"/>
</dbReference>
<keyword evidence="8" id="KW-0961">Cell wall biogenesis/degradation</keyword>
<evidence type="ECO:0000256" key="8">
    <source>
        <dbReference type="ARBA" id="ARBA00023316"/>
    </source>
</evidence>
<dbReference type="PANTHER" id="PTHR32282">
    <property type="entry name" value="BINDING PROTEIN TRANSPEPTIDASE, PUTATIVE-RELATED"/>
    <property type="match status" value="1"/>
</dbReference>
<dbReference type="GO" id="GO:0071555">
    <property type="term" value="P:cell wall organization"/>
    <property type="evidence" value="ECO:0007669"/>
    <property type="project" value="UniProtKB-KW"/>
</dbReference>